<dbReference type="AlphaFoldDB" id="A0A286RE18"/>
<protein>
    <submittedName>
        <fullName evidence="1">Uncharacterized protein</fullName>
    </submittedName>
</protein>
<reference evidence="1 2" key="1">
    <citation type="journal article" name="Front. Microbiol.">
        <title>Sugar Metabolism of the First Thermophilic Planctomycete Thermogutta terrifontis: Comparative Genomic and Transcriptomic Approaches.</title>
        <authorList>
            <person name="Elcheninov A.G."/>
            <person name="Menzel P."/>
            <person name="Gudbergsdottir S.R."/>
            <person name="Slesarev A.I."/>
            <person name="Kadnikov V.V."/>
            <person name="Krogh A."/>
            <person name="Bonch-Osmolovskaya E.A."/>
            <person name="Peng X."/>
            <person name="Kublanov I.V."/>
        </authorList>
    </citation>
    <scope>NUCLEOTIDE SEQUENCE [LARGE SCALE GENOMIC DNA]</scope>
    <source>
        <strain evidence="1 2">R1</strain>
    </source>
</reference>
<dbReference type="Proteomes" id="UP000215086">
    <property type="component" value="Chromosome"/>
</dbReference>
<proteinExistence type="predicted"/>
<name>A0A286RE18_9BACT</name>
<accession>A0A286RE18</accession>
<dbReference type="EMBL" id="CP018477">
    <property type="protein sequence ID" value="ASV74192.1"/>
    <property type="molecule type" value="Genomic_DNA"/>
</dbReference>
<organism evidence="1 2">
    <name type="scientific">Thermogutta terrifontis</name>
    <dbReference type="NCBI Taxonomy" id="1331910"/>
    <lineage>
        <taxon>Bacteria</taxon>
        <taxon>Pseudomonadati</taxon>
        <taxon>Planctomycetota</taxon>
        <taxon>Planctomycetia</taxon>
        <taxon>Pirellulales</taxon>
        <taxon>Thermoguttaceae</taxon>
        <taxon>Thermogutta</taxon>
    </lineage>
</organism>
<keyword evidence="2" id="KW-1185">Reference proteome</keyword>
<sequence length="48" mass="5560">MHARCHGQFLDSFVNFVSMLMGHNRSPSRFYPVTGKRPAHEPRMVLLC</sequence>
<evidence type="ECO:0000313" key="2">
    <source>
        <dbReference type="Proteomes" id="UP000215086"/>
    </source>
</evidence>
<dbReference type="KEGG" id="ttf:THTE_1590"/>
<evidence type="ECO:0000313" key="1">
    <source>
        <dbReference type="EMBL" id="ASV74192.1"/>
    </source>
</evidence>
<gene>
    <name evidence="1" type="ORF">THTE_1590</name>
</gene>